<evidence type="ECO:0000313" key="1">
    <source>
        <dbReference type="EMBL" id="KAH6876350.1"/>
    </source>
</evidence>
<reference evidence="1 2" key="1">
    <citation type="journal article" date="2021" name="Nat. Commun.">
        <title>Genetic determinants of endophytism in the Arabidopsis root mycobiome.</title>
        <authorList>
            <person name="Mesny F."/>
            <person name="Miyauchi S."/>
            <person name="Thiergart T."/>
            <person name="Pickel B."/>
            <person name="Atanasova L."/>
            <person name="Karlsson M."/>
            <person name="Huettel B."/>
            <person name="Barry K.W."/>
            <person name="Haridas S."/>
            <person name="Chen C."/>
            <person name="Bauer D."/>
            <person name="Andreopoulos W."/>
            <person name="Pangilinan J."/>
            <person name="LaButti K."/>
            <person name="Riley R."/>
            <person name="Lipzen A."/>
            <person name="Clum A."/>
            <person name="Drula E."/>
            <person name="Henrissat B."/>
            <person name="Kohler A."/>
            <person name="Grigoriev I.V."/>
            <person name="Martin F.M."/>
            <person name="Hacquard S."/>
        </authorList>
    </citation>
    <scope>NUCLEOTIDE SEQUENCE [LARGE SCALE GENOMIC DNA]</scope>
    <source>
        <strain evidence="1 2">MPI-CAGE-CH-0241</strain>
    </source>
</reference>
<name>A0A9P9AK07_9HYPO</name>
<organism evidence="1 2">
    <name type="scientific">Thelonectria olida</name>
    <dbReference type="NCBI Taxonomy" id="1576542"/>
    <lineage>
        <taxon>Eukaryota</taxon>
        <taxon>Fungi</taxon>
        <taxon>Dikarya</taxon>
        <taxon>Ascomycota</taxon>
        <taxon>Pezizomycotina</taxon>
        <taxon>Sordariomycetes</taxon>
        <taxon>Hypocreomycetidae</taxon>
        <taxon>Hypocreales</taxon>
        <taxon>Nectriaceae</taxon>
        <taxon>Thelonectria</taxon>
    </lineage>
</organism>
<evidence type="ECO:0000313" key="2">
    <source>
        <dbReference type="Proteomes" id="UP000777438"/>
    </source>
</evidence>
<dbReference type="PANTHER" id="PTHR38797">
    <property type="entry name" value="NUCLEAR PORE COMPLEX PROTEIN NUP85-RELATED"/>
    <property type="match status" value="1"/>
</dbReference>
<dbReference type="PANTHER" id="PTHR38797:SF4">
    <property type="entry name" value="NUCLEAR PORE COMPLEX PROTEIN NUP85"/>
    <property type="match status" value="1"/>
</dbReference>
<dbReference type="OrthoDB" id="3350591at2759"/>
<dbReference type="InterPro" id="IPR053204">
    <property type="entry name" value="Oxopyrrolidines_Biosynth-assoc"/>
</dbReference>
<dbReference type="AlphaFoldDB" id="A0A9P9AK07"/>
<gene>
    <name evidence="1" type="ORF">B0T10DRAFT_497880</name>
</gene>
<sequence>MDVNLRAIQETDLPGSQRAIFDIIRLPLQSNLAQPAKAAEVASRLHLRFAASDSPSRLADDLWDTWVVLVEVVSLIPPDHQWHSILVDALHLLRDKELVGSGHIEHPLRDLPGLPAYVRDVWIDPTEFEENSSQEDFKWRNLNSFIARLTAATFSPWLNLPIWQLRSALEEEPKKGTAMDCRLWVASEWILQCGELVYDEITSNRELDEWSARALGGGPLYESQVPLSLARWQFWMARFQNLSENAVGLELDASVIARITLTVQRMGAIRDKHGE</sequence>
<dbReference type="Proteomes" id="UP000777438">
    <property type="component" value="Unassembled WGS sequence"/>
</dbReference>
<keyword evidence="2" id="KW-1185">Reference proteome</keyword>
<dbReference type="EMBL" id="JAGPYM010000035">
    <property type="protein sequence ID" value="KAH6876350.1"/>
    <property type="molecule type" value="Genomic_DNA"/>
</dbReference>
<protein>
    <submittedName>
        <fullName evidence="1">Uncharacterized protein</fullName>
    </submittedName>
</protein>
<comment type="caution">
    <text evidence="1">The sequence shown here is derived from an EMBL/GenBank/DDBJ whole genome shotgun (WGS) entry which is preliminary data.</text>
</comment>
<dbReference type="Pfam" id="PF12311">
    <property type="entry name" value="DUF3632"/>
    <property type="match status" value="1"/>
</dbReference>
<dbReference type="InterPro" id="IPR022085">
    <property type="entry name" value="OpdG"/>
</dbReference>
<proteinExistence type="predicted"/>
<accession>A0A9P9AK07</accession>